<feature type="transmembrane region" description="Helical" evidence="9">
    <location>
        <begin position="32"/>
        <end position="51"/>
    </location>
</feature>
<dbReference type="PANTHER" id="PTHR42682:SF3">
    <property type="entry name" value="FORMATE HYDROGENLYASE SUBUNIT 3-RELATED"/>
    <property type="match status" value="1"/>
</dbReference>
<evidence type="ECO:0000259" key="10">
    <source>
        <dbReference type="Pfam" id="PF00361"/>
    </source>
</evidence>
<dbReference type="InterPro" id="IPR003918">
    <property type="entry name" value="NADH_UbQ_OxRdtase"/>
</dbReference>
<dbReference type="GO" id="GO:0042773">
    <property type="term" value="P:ATP synthesis coupled electron transport"/>
    <property type="evidence" value="ECO:0007669"/>
    <property type="project" value="InterPro"/>
</dbReference>
<organism evidence="11 12">
    <name type="scientific">Actinacidiphila bryophytorum</name>
    <dbReference type="NCBI Taxonomy" id="1436133"/>
    <lineage>
        <taxon>Bacteria</taxon>
        <taxon>Bacillati</taxon>
        <taxon>Actinomycetota</taxon>
        <taxon>Actinomycetes</taxon>
        <taxon>Kitasatosporales</taxon>
        <taxon>Streptomycetaceae</taxon>
        <taxon>Actinacidiphila</taxon>
    </lineage>
</organism>
<feature type="compositionally biased region" description="Gly residues" evidence="8">
    <location>
        <begin position="140"/>
        <end position="172"/>
    </location>
</feature>
<feature type="transmembrane region" description="Helical" evidence="9">
    <location>
        <begin position="480"/>
        <end position="505"/>
    </location>
</feature>
<feature type="transmembrane region" description="Helical" evidence="9">
    <location>
        <begin position="420"/>
        <end position="439"/>
    </location>
</feature>
<reference evidence="11" key="1">
    <citation type="submission" date="2021-06" db="EMBL/GenBank/DDBJ databases">
        <authorList>
            <person name="Arsene-Ploetze F."/>
        </authorList>
    </citation>
    <scope>NUCLEOTIDE SEQUENCE</scope>
    <source>
        <strain evidence="11">SBRY1</strain>
    </source>
</reference>
<evidence type="ECO:0000313" key="11">
    <source>
        <dbReference type="EMBL" id="CAG7623263.1"/>
    </source>
</evidence>
<feature type="transmembrane region" description="Helical" evidence="9">
    <location>
        <begin position="526"/>
        <end position="545"/>
    </location>
</feature>
<proteinExistence type="predicted"/>
<dbReference type="Proteomes" id="UP001153328">
    <property type="component" value="Unassembled WGS sequence"/>
</dbReference>
<dbReference type="InterPro" id="IPR052175">
    <property type="entry name" value="ComplexI-like_HydComp"/>
</dbReference>
<comment type="caution">
    <text evidence="11">The sequence shown here is derived from an EMBL/GenBank/DDBJ whole genome shotgun (WGS) entry which is preliminary data.</text>
</comment>
<evidence type="ECO:0000256" key="3">
    <source>
        <dbReference type="ARBA" id="ARBA00022692"/>
    </source>
</evidence>
<feature type="region of interest" description="Disordered" evidence="8">
    <location>
        <begin position="103"/>
        <end position="244"/>
    </location>
</feature>
<feature type="transmembrane region" description="Helical" evidence="9">
    <location>
        <begin position="81"/>
        <end position="101"/>
    </location>
</feature>
<keyword evidence="6 9" id="KW-0472">Membrane</keyword>
<dbReference type="RefSeq" id="WP_251512685.1">
    <property type="nucleotide sequence ID" value="NZ_CAJVAX010000008.1"/>
</dbReference>
<evidence type="ECO:0000256" key="9">
    <source>
        <dbReference type="SAM" id="Phobius"/>
    </source>
</evidence>
<accession>A0A9W4GXR7</accession>
<dbReference type="EMBL" id="CAJVAX010000008">
    <property type="protein sequence ID" value="CAG7623263.1"/>
    <property type="molecule type" value="Genomic_DNA"/>
</dbReference>
<evidence type="ECO:0000313" key="12">
    <source>
        <dbReference type="Proteomes" id="UP001153328"/>
    </source>
</evidence>
<keyword evidence="4 9" id="KW-1133">Transmembrane helix</keyword>
<evidence type="ECO:0000256" key="8">
    <source>
        <dbReference type="SAM" id="MobiDB-lite"/>
    </source>
</evidence>
<keyword evidence="12" id="KW-1185">Reference proteome</keyword>
<feature type="domain" description="NADH:quinone oxidoreductase/Mrp antiporter transmembrane" evidence="10">
    <location>
        <begin position="277"/>
        <end position="563"/>
    </location>
</feature>
<comment type="subcellular location">
    <subcellularLocation>
        <location evidence="1">Cell membrane</location>
        <topology evidence="1">Multi-pass membrane protein</topology>
    </subcellularLocation>
    <subcellularLocation>
        <location evidence="7">Membrane</location>
        <topology evidence="7">Multi-pass membrane protein</topology>
    </subcellularLocation>
</comment>
<dbReference type="PRINTS" id="PR01437">
    <property type="entry name" value="NUOXDRDTASE4"/>
</dbReference>
<dbReference type="GO" id="GO:0005886">
    <property type="term" value="C:plasma membrane"/>
    <property type="evidence" value="ECO:0007669"/>
    <property type="project" value="UniProtKB-SubCell"/>
</dbReference>
<evidence type="ECO:0000256" key="5">
    <source>
        <dbReference type="ARBA" id="ARBA00023002"/>
    </source>
</evidence>
<sequence>MNAIGPALAVAAGLGGAGSLAGALAPARVRPLAAGVCTAGLGAAGVVAGAAALGGSRYGVWLPGLLPLAGVRLAVDALSGLFLAVAGAVTVAAAVYGIGYASPGGTHDQPPPGAGPDGASPGGHDMAAASPSGGGHDDGVGGSFGVGHASPGGGGRGDAVGGSFRGHPSRGGGGRRDAGAGSFGVGDASPGGGRGDGAGGSFGGHPSPGGGGHDDGAGGSFGVRDASPGGGGRRDGAGGTYGTAYPGGRPAQGIRSRGAQAVLPLFALALLLVPAAASVSTFLLLWELMALTSLLLVLAEHRERPSVGQAGLWYAVMTQLGFVLLLAGLGLFAARAGGESFADLRAGAAGMSPAVRGTVFVATAAAFTSKAGLAPLHAWLPRAHPEAPSHVSALMSAAMVNLGVYGVLRVGFDLLGGGPAWWWLLLTAAGGLSAVYGILQAAMASDLKRLLAYSTSENMGLVVVGAGAAGLFRAAGDEPLAALALAAALLHVVNHSAFKALLFCAAGSVLRATGLRDLDRLGGLRARMPATAGLFAVGALGAVALPPGNGFVSEWLLLQALVHGFAVPGAATAVVLPLAVAVIALSAGLAAAVFVKALGVGFFARPRSEPAARAAESPPAMLAGMGLLAAGCAVLALAPGLLGGPLARAAAAAGPAGGTSLAGAGLSVRLHHTSASLYPLWVALALVAGVAAAAGLARLPARRGRRRDARLWDCGGGAPTPRMAYTATSFAEPLQRVFDDVLAPEQDVHVTPVRESAYLVRRVRFQRLVPDRIEHRLYLPVLTALSRTAARARHLATGSVHLYLAYGLFGLVTVLAVLVVGW</sequence>
<feature type="compositionally biased region" description="Gly residues" evidence="8">
    <location>
        <begin position="181"/>
        <end position="221"/>
    </location>
</feature>
<evidence type="ECO:0000256" key="1">
    <source>
        <dbReference type="ARBA" id="ARBA00004651"/>
    </source>
</evidence>
<keyword evidence="5" id="KW-0560">Oxidoreductase</keyword>
<feature type="transmembrane region" description="Helical" evidence="9">
    <location>
        <begin position="311"/>
        <end position="334"/>
    </location>
</feature>
<keyword evidence="2" id="KW-1003">Cell membrane</keyword>
<feature type="transmembrane region" description="Helical" evidence="9">
    <location>
        <begin position="565"/>
        <end position="598"/>
    </location>
</feature>
<feature type="transmembrane region" description="Helical" evidence="9">
    <location>
        <begin position="354"/>
        <end position="379"/>
    </location>
</feature>
<gene>
    <name evidence="11" type="ORF">SBRY_160020</name>
</gene>
<feature type="transmembrane region" description="Helical" evidence="9">
    <location>
        <begin position="619"/>
        <end position="638"/>
    </location>
</feature>
<name>A0A9W4GXR7_9ACTN</name>
<dbReference type="PANTHER" id="PTHR42682">
    <property type="entry name" value="HYDROGENASE-4 COMPONENT F"/>
    <property type="match status" value="1"/>
</dbReference>
<evidence type="ECO:0000256" key="7">
    <source>
        <dbReference type="RuleBase" id="RU000320"/>
    </source>
</evidence>
<dbReference type="GO" id="GO:0008137">
    <property type="term" value="F:NADH dehydrogenase (ubiquinone) activity"/>
    <property type="evidence" value="ECO:0007669"/>
    <property type="project" value="InterPro"/>
</dbReference>
<dbReference type="Pfam" id="PF00361">
    <property type="entry name" value="Proton_antipo_M"/>
    <property type="match status" value="1"/>
</dbReference>
<evidence type="ECO:0000256" key="4">
    <source>
        <dbReference type="ARBA" id="ARBA00022989"/>
    </source>
</evidence>
<feature type="transmembrane region" description="Helical" evidence="9">
    <location>
        <begin position="800"/>
        <end position="820"/>
    </location>
</feature>
<keyword evidence="3 7" id="KW-0812">Transmembrane</keyword>
<feature type="transmembrane region" description="Helical" evidence="9">
    <location>
        <begin position="258"/>
        <end position="277"/>
    </location>
</feature>
<dbReference type="GO" id="GO:0016491">
    <property type="term" value="F:oxidoreductase activity"/>
    <property type="evidence" value="ECO:0007669"/>
    <property type="project" value="UniProtKB-KW"/>
</dbReference>
<evidence type="ECO:0000256" key="6">
    <source>
        <dbReference type="ARBA" id="ARBA00023136"/>
    </source>
</evidence>
<feature type="transmembrane region" description="Helical" evidence="9">
    <location>
        <begin position="678"/>
        <end position="697"/>
    </location>
</feature>
<evidence type="ECO:0000256" key="2">
    <source>
        <dbReference type="ARBA" id="ARBA00022475"/>
    </source>
</evidence>
<protein>
    <submittedName>
        <fullName evidence="11">Hydrogenase 4 subunit B</fullName>
    </submittedName>
</protein>
<feature type="transmembrane region" description="Helical" evidence="9">
    <location>
        <begin position="451"/>
        <end position="474"/>
    </location>
</feature>
<dbReference type="AlphaFoldDB" id="A0A9W4GXR7"/>
<dbReference type="InterPro" id="IPR001750">
    <property type="entry name" value="ND/Mrp_TM"/>
</dbReference>